<evidence type="ECO:0000313" key="4">
    <source>
        <dbReference type="EMBL" id="MFC6954665.1"/>
    </source>
</evidence>
<dbReference type="PANTHER" id="PTHR44591:SF3">
    <property type="entry name" value="RESPONSE REGULATORY DOMAIN-CONTAINING PROTEIN"/>
    <property type="match status" value="1"/>
</dbReference>
<dbReference type="InterPro" id="IPR035965">
    <property type="entry name" value="PAS-like_dom_sf"/>
</dbReference>
<evidence type="ECO:0000313" key="5">
    <source>
        <dbReference type="Proteomes" id="UP001596395"/>
    </source>
</evidence>
<dbReference type="RefSeq" id="WP_336351602.1">
    <property type="nucleotide sequence ID" value="NZ_JAZAQL010000003.1"/>
</dbReference>
<keyword evidence="1 2" id="KW-0597">Phosphoprotein</keyword>
<dbReference type="EMBL" id="JBHSXN010000003">
    <property type="protein sequence ID" value="MFC6954665.1"/>
    <property type="molecule type" value="Genomic_DNA"/>
</dbReference>
<dbReference type="AlphaFoldDB" id="A0ABD5VKE0"/>
<dbReference type="InterPro" id="IPR050595">
    <property type="entry name" value="Bact_response_regulator"/>
</dbReference>
<proteinExistence type="predicted"/>
<dbReference type="Proteomes" id="UP001596395">
    <property type="component" value="Unassembled WGS sequence"/>
</dbReference>
<dbReference type="SUPFAM" id="SSF55785">
    <property type="entry name" value="PYP-like sensor domain (PAS domain)"/>
    <property type="match status" value="1"/>
</dbReference>
<gene>
    <name evidence="4" type="ORF">ACFQGB_17505</name>
</gene>
<dbReference type="PROSITE" id="PS50110">
    <property type="entry name" value="RESPONSE_REGULATORY"/>
    <property type="match status" value="1"/>
</dbReference>
<sequence>MAPHRVVCVDDEPAFADLTATQLERHGDVTATGFTDPNEALTELENADCVVSDYDMPGMTGLEFLETVRERHPDLPFVLFTGKGSEEVASDAISKGVTEYLQKSTDASQYEVLANRVLNAVDRYHAEKELDRERTLVDRIVEMTPVAIVVHDQDGDVVVANRRARDLLRMPTASLHVRAYDTSDWTLCAPDGTRLDAADLPVARVLETGEELRGERYVIEVEDAREEIVLNAEPLVGDDGTVERVVVVFATSEEIATYVD</sequence>
<dbReference type="InterPro" id="IPR000014">
    <property type="entry name" value="PAS"/>
</dbReference>
<evidence type="ECO:0000256" key="1">
    <source>
        <dbReference type="ARBA" id="ARBA00022553"/>
    </source>
</evidence>
<dbReference type="PANTHER" id="PTHR44591">
    <property type="entry name" value="STRESS RESPONSE REGULATOR PROTEIN 1"/>
    <property type="match status" value="1"/>
</dbReference>
<dbReference type="CDD" id="cd00130">
    <property type="entry name" value="PAS"/>
    <property type="match status" value="1"/>
</dbReference>
<feature type="domain" description="Response regulatory" evidence="3">
    <location>
        <begin position="5"/>
        <end position="118"/>
    </location>
</feature>
<dbReference type="Pfam" id="PF00072">
    <property type="entry name" value="Response_reg"/>
    <property type="match status" value="1"/>
</dbReference>
<comment type="caution">
    <text evidence="4">The sequence shown here is derived from an EMBL/GenBank/DDBJ whole genome shotgun (WGS) entry which is preliminary data.</text>
</comment>
<dbReference type="Gene3D" id="3.40.50.2300">
    <property type="match status" value="1"/>
</dbReference>
<accession>A0ABD5VKE0</accession>
<dbReference type="SUPFAM" id="SSF52172">
    <property type="entry name" value="CheY-like"/>
    <property type="match status" value="1"/>
</dbReference>
<evidence type="ECO:0000259" key="3">
    <source>
        <dbReference type="PROSITE" id="PS50110"/>
    </source>
</evidence>
<reference evidence="4 5" key="1">
    <citation type="journal article" date="2019" name="Int. J. Syst. Evol. Microbiol.">
        <title>The Global Catalogue of Microorganisms (GCM) 10K type strain sequencing project: providing services to taxonomists for standard genome sequencing and annotation.</title>
        <authorList>
            <consortium name="The Broad Institute Genomics Platform"/>
            <consortium name="The Broad Institute Genome Sequencing Center for Infectious Disease"/>
            <person name="Wu L."/>
            <person name="Ma J."/>
        </authorList>
    </citation>
    <scope>NUCLEOTIDE SEQUENCE [LARGE SCALE GENOMIC DNA]</scope>
    <source>
        <strain evidence="4 5">GX26</strain>
    </source>
</reference>
<keyword evidence="5" id="KW-1185">Reference proteome</keyword>
<dbReference type="InterPro" id="IPR011006">
    <property type="entry name" value="CheY-like_superfamily"/>
</dbReference>
<evidence type="ECO:0000256" key="2">
    <source>
        <dbReference type="PROSITE-ProRule" id="PRU00169"/>
    </source>
</evidence>
<dbReference type="InterPro" id="IPR001789">
    <property type="entry name" value="Sig_transdc_resp-reg_receiver"/>
</dbReference>
<dbReference type="SMART" id="SM00448">
    <property type="entry name" value="REC"/>
    <property type="match status" value="1"/>
</dbReference>
<dbReference type="Gene3D" id="3.30.450.20">
    <property type="entry name" value="PAS domain"/>
    <property type="match status" value="1"/>
</dbReference>
<dbReference type="CDD" id="cd00156">
    <property type="entry name" value="REC"/>
    <property type="match status" value="1"/>
</dbReference>
<protein>
    <submittedName>
        <fullName evidence="4">Response regulator</fullName>
    </submittedName>
</protein>
<organism evidence="4 5">
    <name type="scientific">Halorubellus litoreus</name>
    <dbReference type="NCBI Taxonomy" id="755308"/>
    <lineage>
        <taxon>Archaea</taxon>
        <taxon>Methanobacteriati</taxon>
        <taxon>Methanobacteriota</taxon>
        <taxon>Stenosarchaea group</taxon>
        <taxon>Halobacteria</taxon>
        <taxon>Halobacteriales</taxon>
        <taxon>Halorubellaceae</taxon>
        <taxon>Halorubellus</taxon>
    </lineage>
</organism>
<name>A0ABD5VKE0_9EURY</name>
<feature type="modified residue" description="4-aspartylphosphate" evidence="2">
    <location>
        <position position="53"/>
    </location>
</feature>